<dbReference type="PANTHER" id="PTHR23427">
    <property type="entry name" value="SURFEIT LOCUS PROTEIN"/>
    <property type="match status" value="1"/>
</dbReference>
<comment type="similarity">
    <text evidence="2 6">Belongs to the SURF1 family.</text>
</comment>
<dbReference type="AlphaFoldDB" id="A0A5C5BCY6"/>
<dbReference type="EMBL" id="VENP01000018">
    <property type="protein sequence ID" value="TNU74977.1"/>
    <property type="molecule type" value="Genomic_DNA"/>
</dbReference>
<name>A0A5C5BCY6_9MICO</name>
<sequence>MSQPAPPGAPSREPGVRSPQPPKPPRPSWRELLAAAGTRRMLGLLALLVVAAVVCARLGAWQIDRAFERAEAARASEEAATSGADPVPLASVFEPGAHLMGVHVGVPVTVTGTYEPQEGVLIPGRVVDGQEGYLVVTPLRTDDPDSPWLAVVRGFVTDPADVPAAPDGELTLVGGLDAGEAYVPRAGLAAGELGSISPAYFAGEWGLPIYNAYLVLTDADAPMETVPRPTLDDGGGVDLRNLAYAVEWYVFGLFALVVWYRLVRDEALARREDGEDARP</sequence>
<evidence type="ECO:0000256" key="5">
    <source>
        <dbReference type="ARBA" id="ARBA00023136"/>
    </source>
</evidence>
<dbReference type="PROSITE" id="PS50895">
    <property type="entry name" value="SURF1"/>
    <property type="match status" value="1"/>
</dbReference>
<keyword evidence="5 6" id="KW-0472">Membrane</keyword>
<evidence type="ECO:0000256" key="6">
    <source>
        <dbReference type="RuleBase" id="RU363076"/>
    </source>
</evidence>
<dbReference type="InterPro" id="IPR002994">
    <property type="entry name" value="Surf1/Shy1"/>
</dbReference>
<dbReference type="RefSeq" id="WP_139986546.1">
    <property type="nucleotide sequence ID" value="NZ_VENP01000018.1"/>
</dbReference>
<proteinExistence type="inferred from homology"/>
<evidence type="ECO:0000313" key="8">
    <source>
        <dbReference type="EMBL" id="TNU74977.1"/>
    </source>
</evidence>
<dbReference type="GO" id="GO:0005886">
    <property type="term" value="C:plasma membrane"/>
    <property type="evidence" value="ECO:0007669"/>
    <property type="project" value="UniProtKB-SubCell"/>
</dbReference>
<protein>
    <recommendedName>
        <fullName evidence="6">SURF1-like protein</fullName>
    </recommendedName>
</protein>
<evidence type="ECO:0000256" key="4">
    <source>
        <dbReference type="ARBA" id="ARBA00022989"/>
    </source>
</evidence>
<feature type="transmembrane region" description="Helical" evidence="6">
    <location>
        <begin position="41"/>
        <end position="60"/>
    </location>
</feature>
<feature type="region of interest" description="Disordered" evidence="7">
    <location>
        <begin position="1"/>
        <end position="28"/>
    </location>
</feature>
<dbReference type="CDD" id="cd06662">
    <property type="entry name" value="SURF1"/>
    <property type="match status" value="1"/>
</dbReference>
<keyword evidence="9" id="KW-1185">Reference proteome</keyword>
<comment type="caution">
    <text evidence="8">The sequence shown here is derived from an EMBL/GenBank/DDBJ whole genome shotgun (WGS) entry which is preliminary data.</text>
</comment>
<keyword evidence="4 6" id="KW-1133">Transmembrane helix</keyword>
<evidence type="ECO:0000313" key="9">
    <source>
        <dbReference type="Proteomes" id="UP000313849"/>
    </source>
</evidence>
<evidence type="ECO:0000256" key="3">
    <source>
        <dbReference type="ARBA" id="ARBA00022692"/>
    </source>
</evidence>
<keyword evidence="3 6" id="KW-0812">Transmembrane</keyword>
<dbReference type="OrthoDB" id="3266379at2"/>
<evidence type="ECO:0000256" key="1">
    <source>
        <dbReference type="ARBA" id="ARBA00004370"/>
    </source>
</evidence>
<keyword evidence="6" id="KW-1003">Cell membrane</keyword>
<reference evidence="8 9" key="1">
    <citation type="submission" date="2019-06" db="EMBL/GenBank/DDBJ databases">
        <title>Draft genome sequence of Miniimonas arenae KCTC 19750T isolated from sea sand.</title>
        <authorList>
            <person name="Park S.-J."/>
        </authorList>
    </citation>
    <scope>NUCLEOTIDE SEQUENCE [LARGE SCALE GENOMIC DNA]</scope>
    <source>
        <strain evidence="8 9">KCTC 19750</strain>
    </source>
</reference>
<organism evidence="8 9">
    <name type="scientific">Miniimonas arenae</name>
    <dbReference type="NCBI Taxonomy" id="676201"/>
    <lineage>
        <taxon>Bacteria</taxon>
        <taxon>Bacillati</taxon>
        <taxon>Actinomycetota</taxon>
        <taxon>Actinomycetes</taxon>
        <taxon>Micrococcales</taxon>
        <taxon>Beutenbergiaceae</taxon>
        <taxon>Miniimonas</taxon>
    </lineage>
</organism>
<gene>
    <name evidence="8" type="ORF">FH969_06545</name>
</gene>
<dbReference type="PANTHER" id="PTHR23427:SF2">
    <property type="entry name" value="SURFEIT LOCUS PROTEIN 1"/>
    <property type="match status" value="1"/>
</dbReference>
<dbReference type="Proteomes" id="UP000313849">
    <property type="component" value="Unassembled WGS sequence"/>
</dbReference>
<dbReference type="Pfam" id="PF02104">
    <property type="entry name" value="SURF1"/>
    <property type="match status" value="1"/>
</dbReference>
<feature type="transmembrane region" description="Helical" evidence="6">
    <location>
        <begin position="242"/>
        <end position="262"/>
    </location>
</feature>
<dbReference type="InterPro" id="IPR045214">
    <property type="entry name" value="Surf1/Surf4"/>
</dbReference>
<evidence type="ECO:0000256" key="7">
    <source>
        <dbReference type="SAM" id="MobiDB-lite"/>
    </source>
</evidence>
<comment type="subcellular location">
    <subcellularLocation>
        <location evidence="6">Cell membrane</location>
        <topology evidence="6">Multi-pass membrane protein</topology>
    </subcellularLocation>
    <subcellularLocation>
        <location evidence="1">Membrane</location>
    </subcellularLocation>
</comment>
<accession>A0A5C5BCY6</accession>
<evidence type="ECO:0000256" key="2">
    <source>
        <dbReference type="ARBA" id="ARBA00007165"/>
    </source>
</evidence>